<evidence type="ECO:0000313" key="1">
    <source>
        <dbReference type="EMBL" id="GAI83967.1"/>
    </source>
</evidence>
<dbReference type="EMBL" id="BARW01013829">
    <property type="protein sequence ID" value="GAI83967.1"/>
    <property type="molecule type" value="Genomic_DNA"/>
</dbReference>
<gene>
    <name evidence="1" type="ORF">S12H4_25036</name>
</gene>
<name>X1RTC8_9ZZZZ</name>
<proteinExistence type="predicted"/>
<dbReference type="AlphaFoldDB" id="X1RTC8"/>
<sequence length="46" mass="5500">GLIIQNELYAYLEYVPDEIINNISKEIRNKIQDKLFDFDLNISKKK</sequence>
<organism evidence="1">
    <name type="scientific">marine sediment metagenome</name>
    <dbReference type="NCBI Taxonomy" id="412755"/>
    <lineage>
        <taxon>unclassified sequences</taxon>
        <taxon>metagenomes</taxon>
        <taxon>ecological metagenomes</taxon>
    </lineage>
</organism>
<comment type="caution">
    <text evidence="1">The sequence shown here is derived from an EMBL/GenBank/DDBJ whole genome shotgun (WGS) entry which is preliminary data.</text>
</comment>
<accession>X1RTC8</accession>
<feature type="non-terminal residue" evidence="1">
    <location>
        <position position="1"/>
    </location>
</feature>
<protein>
    <submittedName>
        <fullName evidence="1">Uncharacterized protein</fullName>
    </submittedName>
</protein>
<reference evidence="1" key="1">
    <citation type="journal article" date="2014" name="Front. Microbiol.">
        <title>High frequency of phylogenetically diverse reductive dehalogenase-homologous genes in deep subseafloor sedimentary metagenomes.</title>
        <authorList>
            <person name="Kawai M."/>
            <person name="Futagami T."/>
            <person name="Toyoda A."/>
            <person name="Takaki Y."/>
            <person name="Nishi S."/>
            <person name="Hori S."/>
            <person name="Arai W."/>
            <person name="Tsubouchi T."/>
            <person name="Morono Y."/>
            <person name="Uchiyama I."/>
            <person name="Ito T."/>
            <person name="Fujiyama A."/>
            <person name="Inagaki F."/>
            <person name="Takami H."/>
        </authorList>
    </citation>
    <scope>NUCLEOTIDE SEQUENCE</scope>
    <source>
        <strain evidence="1">Expedition CK06-06</strain>
    </source>
</reference>